<dbReference type="Proteomes" id="UP001525890">
    <property type="component" value="Unassembled WGS sequence"/>
</dbReference>
<proteinExistence type="predicted"/>
<dbReference type="PANTHER" id="PTHR44591">
    <property type="entry name" value="STRESS RESPONSE REGULATOR PROTEIN 1"/>
    <property type="match status" value="1"/>
</dbReference>
<dbReference type="RefSeq" id="WP_254563999.1">
    <property type="nucleotide sequence ID" value="NZ_JAMXFF010000011.1"/>
</dbReference>
<dbReference type="InterPro" id="IPR001789">
    <property type="entry name" value="Sig_transdc_resp-reg_receiver"/>
</dbReference>
<evidence type="ECO:0000256" key="2">
    <source>
        <dbReference type="PROSITE-ProRule" id="PRU00169"/>
    </source>
</evidence>
<dbReference type="Pfam" id="PF00072">
    <property type="entry name" value="Response_reg"/>
    <property type="match status" value="1"/>
</dbReference>
<evidence type="ECO:0000313" key="4">
    <source>
        <dbReference type="EMBL" id="MCT7966551.1"/>
    </source>
</evidence>
<name>A0ABT2MP70_9CYAN</name>
<dbReference type="Gene3D" id="3.40.50.2300">
    <property type="match status" value="1"/>
</dbReference>
<comment type="caution">
    <text evidence="4">The sequence shown here is derived from an EMBL/GenBank/DDBJ whole genome shotgun (WGS) entry which is preliminary data.</text>
</comment>
<feature type="modified residue" description="4-aspartylphosphate" evidence="2">
    <location>
        <position position="58"/>
    </location>
</feature>
<evidence type="ECO:0000259" key="3">
    <source>
        <dbReference type="PROSITE" id="PS50110"/>
    </source>
</evidence>
<feature type="domain" description="Response regulatory" evidence="3">
    <location>
        <begin position="10"/>
        <end position="125"/>
    </location>
</feature>
<dbReference type="InterPro" id="IPR050595">
    <property type="entry name" value="Bact_response_regulator"/>
</dbReference>
<evidence type="ECO:0000256" key="1">
    <source>
        <dbReference type="ARBA" id="ARBA00022553"/>
    </source>
</evidence>
<dbReference type="PROSITE" id="PS50110">
    <property type="entry name" value="RESPONSE_REGULATORY"/>
    <property type="match status" value="1"/>
</dbReference>
<keyword evidence="1 2" id="KW-0597">Phosphoprotein</keyword>
<dbReference type="InterPro" id="IPR011006">
    <property type="entry name" value="CheY-like_superfamily"/>
</dbReference>
<accession>A0ABT2MP70</accession>
<reference evidence="4 5" key="1">
    <citation type="journal article" date="2022" name="Front. Microbiol.">
        <title>High genomic differentiation and limited gene flow indicate recent cryptic speciation within the genus Laspinema (cyanobacteria).</title>
        <authorList>
            <person name="Stanojkovic A."/>
            <person name="Skoupy S."/>
            <person name="Skaloud P."/>
            <person name="Dvorak P."/>
        </authorList>
    </citation>
    <scope>NUCLEOTIDE SEQUENCE [LARGE SCALE GENOMIC DNA]</scope>
    <source>
        <strain evidence="4 5">D2a</strain>
    </source>
</reference>
<protein>
    <submittedName>
        <fullName evidence="4">Response regulator</fullName>
    </submittedName>
</protein>
<dbReference type="CDD" id="cd17574">
    <property type="entry name" value="REC_OmpR"/>
    <property type="match status" value="1"/>
</dbReference>
<dbReference type="SMART" id="SM00448">
    <property type="entry name" value="REC"/>
    <property type="match status" value="1"/>
</dbReference>
<organism evidence="4 5">
    <name type="scientific">Laspinema palackyanum D2a</name>
    <dbReference type="NCBI Taxonomy" id="2953684"/>
    <lineage>
        <taxon>Bacteria</taxon>
        <taxon>Bacillati</taxon>
        <taxon>Cyanobacteriota</taxon>
        <taxon>Cyanophyceae</taxon>
        <taxon>Oscillatoriophycideae</taxon>
        <taxon>Oscillatoriales</taxon>
        <taxon>Laspinemataceae</taxon>
        <taxon>Laspinema</taxon>
        <taxon>Laspinema palackyanum</taxon>
    </lineage>
</organism>
<dbReference type="SUPFAM" id="SSF52172">
    <property type="entry name" value="CheY-like"/>
    <property type="match status" value="1"/>
</dbReference>
<sequence>MSENNSPVATILAVDDSVVMQDLVKRALAQDYRVLVADNAVDALSMIYHEQVSILLLDVSMPGIDGLELCRTVRNIPQFQELPIVMLTARDGLFDKVQGRLAGATEYLTKPFDAAQLRQVVGNFINSNHPSEVAD</sequence>
<evidence type="ECO:0000313" key="5">
    <source>
        <dbReference type="Proteomes" id="UP001525890"/>
    </source>
</evidence>
<dbReference type="PANTHER" id="PTHR44591:SF3">
    <property type="entry name" value="RESPONSE REGULATORY DOMAIN-CONTAINING PROTEIN"/>
    <property type="match status" value="1"/>
</dbReference>
<keyword evidence="5" id="KW-1185">Reference proteome</keyword>
<dbReference type="EMBL" id="JAMXFF010000011">
    <property type="protein sequence ID" value="MCT7966551.1"/>
    <property type="molecule type" value="Genomic_DNA"/>
</dbReference>
<gene>
    <name evidence="4" type="ORF">NG799_09425</name>
</gene>